<evidence type="ECO:0000256" key="1">
    <source>
        <dbReference type="ARBA" id="ARBA00009249"/>
    </source>
</evidence>
<dbReference type="SUPFAM" id="SSF51230">
    <property type="entry name" value="Single hybrid motif"/>
    <property type="match status" value="1"/>
</dbReference>
<keyword evidence="2 3" id="KW-0450">Lipoyl</keyword>
<sequence length="130" mass="14412">MSEIPEDLKYSESHEWVRLEEDGIVTIGITDHAQEALGDLVFVELPNKGNILNTEDACGVVESVKAASDIFSPITGEVIEVNLTVPDAPELVNESPYGKGWLFKLKPTENSDLDKLLAYDGYERFLEAEE</sequence>
<reference evidence="5" key="1">
    <citation type="submission" date="2023-06" db="EMBL/GenBank/DDBJ databases">
        <title>Uncultivated large filamentous bacteria from sulfidic sediments reveal new species and different genomic features in energy metabolism and defense.</title>
        <authorList>
            <person name="Fonseca A."/>
        </authorList>
    </citation>
    <scope>NUCLEOTIDE SEQUENCE</scope>
    <source>
        <strain evidence="5">HSG4</strain>
    </source>
</reference>
<dbReference type="PANTHER" id="PTHR11715:SF3">
    <property type="entry name" value="GLYCINE CLEAVAGE SYSTEM H PROTEIN-RELATED"/>
    <property type="match status" value="1"/>
</dbReference>
<dbReference type="HAMAP" id="MF_00272">
    <property type="entry name" value="GcvH"/>
    <property type="match status" value="1"/>
</dbReference>
<evidence type="ECO:0000313" key="5">
    <source>
        <dbReference type="EMBL" id="MDM8562690.1"/>
    </source>
</evidence>
<dbReference type="NCBIfam" id="NF002270">
    <property type="entry name" value="PRK01202.1"/>
    <property type="match status" value="1"/>
</dbReference>
<dbReference type="PROSITE" id="PS50968">
    <property type="entry name" value="BIOTINYL_LIPOYL"/>
    <property type="match status" value="1"/>
</dbReference>
<dbReference type="InterPro" id="IPR002930">
    <property type="entry name" value="GCV_H"/>
</dbReference>
<evidence type="ECO:0000313" key="6">
    <source>
        <dbReference type="Proteomes" id="UP001171945"/>
    </source>
</evidence>
<evidence type="ECO:0000256" key="2">
    <source>
        <dbReference type="ARBA" id="ARBA00022823"/>
    </source>
</evidence>
<dbReference type="NCBIfam" id="TIGR00527">
    <property type="entry name" value="gcvH"/>
    <property type="match status" value="1"/>
</dbReference>
<dbReference type="PANTHER" id="PTHR11715">
    <property type="entry name" value="GLYCINE CLEAVAGE SYSTEM H PROTEIN"/>
    <property type="match status" value="1"/>
</dbReference>
<feature type="modified residue" description="N6-lipoyllysine" evidence="3">
    <location>
        <position position="65"/>
    </location>
</feature>
<comment type="function">
    <text evidence="3">The glycine cleavage system catalyzes the degradation of glycine. The H protein shuttles the methylamine group of glycine from the P protein to the T protein.</text>
</comment>
<dbReference type="EMBL" id="JAUCGM010000251">
    <property type="protein sequence ID" value="MDM8562690.1"/>
    <property type="molecule type" value="Genomic_DNA"/>
</dbReference>
<evidence type="ECO:0000259" key="4">
    <source>
        <dbReference type="PROSITE" id="PS50968"/>
    </source>
</evidence>
<comment type="caution">
    <text evidence="5">The sequence shown here is derived from an EMBL/GenBank/DDBJ whole genome shotgun (WGS) entry which is preliminary data.</text>
</comment>
<dbReference type="Pfam" id="PF01597">
    <property type="entry name" value="GCV_H"/>
    <property type="match status" value="1"/>
</dbReference>
<comment type="cofactor">
    <cofactor evidence="3">
        <name>(R)-lipoate</name>
        <dbReference type="ChEBI" id="CHEBI:83088"/>
    </cofactor>
    <text evidence="3">Binds 1 lipoyl cofactor covalently.</text>
</comment>
<dbReference type="CDD" id="cd06848">
    <property type="entry name" value="GCS_H"/>
    <property type="match status" value="1"/>
</dbReference>
<gene>
    <name evidence="3 5" type="primary">gcvH</name>
    <name evidence="5" type="ORF">QUF54_04980</name>
</gene>
<dbReference type="Proteomes" id="UP001171945">
    <property type="component" value="Unassembled WGS sequence"/>
</dbReference>
<organism evidence="5 6">
    <name type="scientific">Candidatus Marithioploca araucensis</name>
    <dbReference type="NCBI Taxonomy" id="70273"/>
    <lineage>
        <taxon>Bacteria</taxon>
        <taxon>Pseudomonadati</taxon>
        <taxon>Pseudomonadota</taxon>
        <taxon>Gammaproteobacteria</taxon>
        <taxon>Thiotrichales</taxon>
        <taxon>Thiotrichaceae</taxon>
        <taxon>Candidatus Marithioploca</taxon>
    </lineage>
</organism>
<dbReference type="InterPro" id="IPR011053">
    <property type="entry name" value="Single_hybrid_motif"/>
</dbReference>
<dbReference type="InterPro" id="IPR017453">
    <property type="entry name" value="GCV_H_sub"/>
</dbReference>
<keyword evidence="6" id="KW-1185">Reference proteome</keyword>
<feature type="domain" description="Lipoyl-binding" evidence="4">
    <location>
        <begin position="24"/>
        <end position="106"/>
    </location>
</feature>
<comment type="similarity">
    <text evidence="1 3">Belongs to the GcvH family.</text>
</comment>
<name>A0ABT7VT00_9GAMM</name>
<dbReference type="InterPro" id="IPR003016">
    <property type="entry name" value="2-oxoA_DH_lipoyl-BS"/>
</dbReference>
<dbReference type="InterPro" id="IPR000089">
    <property type="entry name" value="Biotin_lipoyl"/>
</dbReference>
<proteinExistence type="inferred from homology"/>
<dbReference type="PROSITE" id="PS00189">
    <property type="entry name" value="LIPOYL"/>
    <property type="match status" value="1"/>
</dbReference>
<dbReference type="Gene3D" id="2.40.50.100">
    <property type="match status" value="1"/>
</dbReference>
<protein>
    <recommendedName>
        <fullName evidence="3">Glycine cleavage system H protein</fullName>
    </recommendedName>
</protein>
<accession>A0ABT7VT00</accession>
<comment type="subunit">
    <text evidence="3">The glycine cleavage system is composed of four proteins: P, T, L and H.</text>
</comment>
<dbReference type="InterPro" id="IPR033753">
    <property type="entry name" value="GCV_H/Fam206"/>
</dbReference>
<evidence type="ECO:0000256" key="3">
    <source>
        <dbReference type="HAMAP-Rule" id="MF_00272"/>
    </source>
</evidence>